<gene>
    <name evidence="1" type="ORF">PV328_012301</name>
</gene>
<dbReference type="EMBL" id="JAQQBS010002312">
    <property type="protein sequence ID" value="KAK0156795.1"/>
    <property type="molecule type" value="Genomic_DNA"/>
</dbReference>
<evidence type="ECO:0000313" key="2">
    <source>
        <dbReference type="Proteomes" id="UP001168990"/>
    </source>
</evidence>
<sequence>WARRNKSVTHTAIDDLLKVLLRNFPGCGLPKTAKTLLGTTQMTNTMPIQGGEYVHMGLGPVITAFMDEYSQAKLVRDRNYHHGETILKKIPNLGLVSNVTLDYMHLLCLGVMKKLLLLWIIGPIPFKLGRVAVEQISQRMTSCIEINTRPGEI</sequence>
<reference evidence="1" key="2">
    <citation type="submission" date="2023-03" db="EMBL/GenBank/DDBJ databases">
        <authorList>
            <person name="Inwood S.N."/>
            <person name="Skelly J.G."/>
            <person name="Guhlin J."/>
            <person name="Harrop T.W.R."/>
            <person name="Goldson S.G."/>
            <person name="Dearden P.K."/>
        </authorList>
    </citation>
    <scope>NUCLEOTIDE SEQUENCE</scope>
    <source>
        <strain evidence="1">Irish</strain>
        <tissue evidence="1">Whole body</tissue>
    </source>
</reference>
<keyword evidence="2" id="KW-1185">Reference proteome</keyword>
<organism evidence="1 2">
    <name type="scientific">Microctonus aethiopoides</name>
    <dbReference type="NCBI Taxonomy" id="144406"/>
    <lineage>
        <taxon>Eukaryota</taxon>
        <taxon>Metazoa</taxon>
        <taxon>Ecdysozoa</taxon>
        <taxon>Arthropoda</taxon>
        <taxon>Hexapoda</taxon>
        <taxon>Insecta</taxon>
        <taxon>Pterygota</taxon>
        <taxon>Neoptera</taxon>
        <taxon>Endopterygota</taxon>
        <taxon>Hymenoptera</taxon>
        <taxon>Apocrita</taxon>
        <taxon>Ichneumonoidea</taxon>
        <taxon>Braconidae</taxon>
        <taxon>Euphorinae</taxon>
        <taxon>Microctonus</taxon>
    </lineage>
</organism>
<reference evidence="1" key="1">
    <citation type="journal article" date="2023" name="bioRxiv">
        <title>Scaffold-level genome assemblies of two parasitoid biocontrol wasps reveal the parthenogenesis mechanism and an associated novel virus.</title>
        <authorList>
            <person name="Inwood S."/>
            <person name="Skelly J."/>
            <person name="Guhlin J."/>
            <person name="Harrop T."/>
            <person name="Goldson S."/>
            <person name="Dearden P."/>
        </authorList>
    </citation>
    <scope>NUCLEOTIDE SEQUENCE</scope>
    <source>
        <strain evidence="1">Irish</strain>
        <tissue evidence="1">Whole body</tissue>
    </source>
</reference>
<name>A0AA39EWL0_9HYME</name>
<evidence type="ECO:0000313" key="1">
    <source>
        <dbReference type="EMBL" id="KAK0156795.1"/>
    </source>
</evidence>
<protein>
    <submittedName>
        <fullName evidence="1">Uncharacterized protein</fullName>
    </submittedName>
</protein>
<feature type="non-terminal residue" evidence="1">
    <location>
        <position position="1"/>
    </location>
</feature>
<proteinExistence type="predicted"/>
<comment type="caution">
    <text evidence="1">The sequence shown here is derived from an EMBL/GenBank/DDBJ whole genome shotgun (WGS) entry which is preliminary data.</text>
</comment>
<accession>A0AA39EWL0</accession>
<dbReference type="AlphaFoldDB" id="A0AA39EWL0"/>
<dbReference type="Proteomes" id="UP001168990">
    <property type="component" value="Unassembled WGS sequence"/>
</dbReference>